<feature type="chain" id="PRO_5046471316" evidence="2">
    <location>
        <begin position="32"/>
        <end position="331"/>
    </location>
</feature>
<keyword evidence="2" id="KW-0732">Signal</keyword>
<sequence>MPVPFIRRRHLLSLAALGLGMTGLAPTLATAQATFPSKSVRIIVPFGPGGVGDLTARAVGQKLAERLGQPVVIENRPGAGGVAAAEAVARAEPDGHTLFLMSNGTAVTAGLFKTLPFNTVKDFKPISTLGYFDIAVVSGTEAPYTTLAEVIAYAKANPGKLNVGSINVGSTQNLTAELFKSSAGIDVQVVPFNGTPALVAALRGRQVDVAVEMLGPVLPQIHAGALRPLAVTGETRSIVQPRVPTAKEAGVTGLVASSWNALAAPAGTPPAVINRLHREIVAALGDAEVQQRLRTLNVEAKASTPEQAAALLAADILRWSAVIERVGIPKQ</sequence>
<dbReference type="EMBL" id="JAVDWU010000002">
    <property type="protein sequence ID" value="MDR7149018.1"/>
    <property type="molecule type" value="Genomic_DNA"/>
</dbReference>
<dbReference type="InterPro" id="IPR005064">
    <property type="entry name" value="BUG"/>
</dbReference>
<dbReference type="PROSITE" id="PS51318">
    <property type="entry name" value="TAT"/>
    <property type="match status" value="1"/>
</dbReference>
<dbReference type="Gene3D" id="3.40.190.150">
    <property type="entry name" value="Bordetella uptake gene, domain 1"/>
    <property type="match status" value="1"/>
</dbReference>
<dbReference type="PANTHER" id="PTHR42928">
    <property type="entry name" value="TRICARBOXYLATE-BINDING PROTEIN"/>
    <property type="match status" value="1"/>
</dbReference>
<protein>
    <submittedName>
        <fullName evidence="3">Tripartite-type tricarboxylate transporter receptor subunit TctC</fullName>
    </submittedName>
</protein>
<keyword evidence="3" id="KW-0675">Receptor</keyword>
<gene>
    <name evidence="3" type="ORF">J2W49_000967</name>
</gene>
<dbReference type="Gene3D" id="3.40.190.10">
    <property type="entry name" value="Periplasmic binding protein-like II"/>
    <property type="match status" value="1"/>
</dbReference>
<dbReference type="Proteomes" id="UP001265700">
    <property type="component" value="Unassembled WGS sequence"/>
</dbReference>
<evidence type="ECO:0000256" key="2">
    <source>
        <dbReference type="SAM" id="SignalP"/>
    </source>
</evidence>
<comment type="similarity">
    <text evidence="1">Belongs to the UPF0065 (bug) family.</text>
</comment>
<dbReference type="PIRSF" id="PIRSF017082">
    <property type="entry name" value="YflP"/>
    <property type="match status" value="1"/>
</dbReference>
<evidence type="ECO:0000313" key="3">
    <source>
        <dbReference type="EMBL" id="MDR7149018.1"/>
    </source>
</evidence>
<dbReference type="RefSeq" id="WP_405000989.1">
    <property type="nucleotide sequence ID" value="NZ_JAVDWU010000002.1"/>
</dbReference>
<evidence type="ECO:0000256" key="1">
    <source>
        <dbReference type="ARBA" id="ARBA00006987"/>
    </source>
</evidence>
<reference evidence="3 4" key="1">
    <citation type="submission" date="2023-07" db="EMBL/GenBank/DDBJ databases">
        <title>Sorghum-associated microbial communities from plants grown in Nebraska, USA.</title>
        <authorList>
            <person name="Schachtman D."/>
        </authorList>
    </citation>
    <scope>NUCLEOTIDE SEQUENCE [LARGE SCALE GENOMIC DNA]</scope>
    <source>
        <strain evidence="3 4">4249</strain>
    </source>
</reference>
<dbReference type="PANTHER" id="PTHR42928:SF5">
    <property type="entry name" value="BLR1237 PROTEIN"/>
    <property type="match status" value="1"/>
</dbReference>
<comment type="caution">
    <text evidence="3">The sequence shown here is derived from an EMBL/GenBank/DDBJ whole genome shotgun (WGS) entry which is preliminary data.</text>
</comment>
<organism evidence="3 4">
    <name type="scientific">Hydrogenophaga palleronii</name>
    <dbReference type="NCBI Taxonomy" id="65655"/>
    <lineage>
        <taxon>Bacteria</taxon>
        <taxon>Pseudomonadati</taxon>
        <taxon>Pseudomonadota</taxon>
        <taxon>Betaproteobacteria</taxon>
        <taxon>Burkholderiales</taxon>
        <taxon>Comamonadaceae</taxon>
        <taxon>Hydrogenophaga</taxon>
    </lineage>
</organism>
<name>A0ABU1WID3_9BURK</name>
<dbReference type="Pfam" id="PF03401">
    <property type="entry name" value="TctC"/>
    <property type="match status" value="1"/>
</dbReference>
<proteinExistence type="inferred from homology"/>
<accession>A0ABU1WID3</accession>
<dbReference type="InterPro" id="IPR006311">
    <property type="entry name" value="TAT_signal"/>
</dbReference>
<dbReference type="SUPFAM" id="SSF53850">
    <property type="entry name" value="Periplasmic binding protein-like II"/>
    <property type="match status" value="1"/>
</dbReference>
<evidence type="ECO:0000313" key="4">
    <source>
        <dbReference type="Proteomes" id="UP001265700"/>
    </source>
</evidence>
<dbReference type="InterPro" id="IPR042100">
    <property type="entry name" value="Bug_dom1"/>
</dbReference>
<keyword evidence="4" id="KW-1185">Reference proteome</keyword>
<feature type="signal peptide" evidence="2">
    <location>
        <begin position="1"/>
        <end position="31"/>
    </location>
</feature>